<sequence length="240" mass="25565">MTLEPFPTDWQRALAVVAHPDDMEYGASGAVAAWTQAGKEVAYLLVTRGEAGIDSLSPAECGPAREQEQRRACAAVGVEQCEFLDHPDGVIEYGLPLRRDIAAAIRRHRPDLVITGNFADRWATGGLNMADHVHTGRATLDAVRDAGNRWVFPGAGGEPWNGVRWLAVSGSPQATHGVDIGEVFDRAVASLSAHELYLRGLGGGGMADPEAFLRPHAEQAAQQLPGATLATTFELHDLGA</sequence>
<dbReference type="EMBL" id="BAAAQK010000023">
    <property type="protein sequence ID" value="GAA1868536.1"/>
    <property type="molecule type" value="Genomic_DNA"/>
</dbReference>
<gene>
    <name evidence="2" type="ORF">GCM10009836_56280</name>
</gene>
<accession>A0ABN2NHT2</accession>
<dbReference type="RefSeq" id="WP_344423576.1">
    <property type="nucleotide sequence ID" value="NZ_BAAAQK010000023.1"/>
</dbReference>
<dbReference type="PANTHER" id="PTHR12993:SF28">
    <property type="entry name" value="LMBE FAMILY PROTEIN"/>
    <property type="match status" value="1"/>
</dbReference>
<keyword evidence="1" id="KW-0862">Zinc</keyword>
<evidence type="ECO:0000313" key="3">
    <source>
        <dbReference type="Proteomes" id="UP001500449"/>
    </source>
</evidence>
<organism evidence="2 3">
    <name type="scientific">Pseudonocardia ailaonensis</name>
    <dbReference type="NCBI Taxonomy" id="367279"/>
    <lineage>
        <taxon>Bacteria</taxon>
        <taxon>Bacillati</taxon>
        <taxon>Actinomycetota</taxon>
        <taxon>Actinomycetes</taxon>
        <taxon>Pseudonocardiales</taxon>
        <taxon>Pseudonocardiaceae</taxon>
        <taxon>Pseudonocardia</taxon>
    </lineage>
</organism>
<comment type="caution">
    <text evidence="2">The sequence shown here is derived from an EMBL/GenBank/DDBJ whole genome shotgun (WGS) entry which is preliminary data.</text>
</comment>
<reference evidence="2 3" key="1">
    <citation type="journal article" date="2019" name="Int. J. Syst. Evol. Microbiol.">
        <title>The Global Catalogue of Microorganisms (GCM) 10K type strain sequencing project: providing services to taxonomists for standard genome sequencing and annotation.</title>
        <authorList>
            <consortium name="The Broad Institute Genomics Platform"/>
            <consortium name="The Broad Institute Genome Sequencing Center for Infectious Disease"/>
            <person name="Wu L."/>
            <person name="Ma J."/>
        </authorList>
    </citation>
    <scope>NUCLEOTIDE SEQUENCE [LARGE SCALE GENOMIC DNA]</scope>
    <source>
        <strain evidence="2 3">JCM 16009</strain>
    </source>
</reference>
<dbReference type="InterPro" id="IPR003737">
    <property type="entry name" value="GlcNAc_PI_deacetylase-related"/>
</dbReference>
<name>A0ABN2NHT2_9PSEU</name>
<protein>
    <submittedName>
        <fullName evidence="2">PIG-L family deacetylase</fullName>
    </submittedName>
</protein>
<proteinExistence type="predicted"/>
<dbReference type="PANTHER" id="PTHR12993">
    <property type="entry name" value="N-ACETYLGLUCOSAMINYL-PHOSPHATIDYLINOSITOL DE-N-ACETYLASE-RELATED"/>
    <property type="match status" value="1"/>
</dbReference>
<dbReference type="Pfam" id="PF02585">
    <property type="entry name" value="PIG-L"/>
    <property type="match status" value="1"/>
</dbReference>
<dbReference type="Gene3D" id="3.40.50.10320">
    <property type="entry name" value="LmbE-like"/>
    <property type="match status" value="1"/>
</dbReference>
<dbReference type="Proteomes" id="UP001500449">
    <property type="component" value="Unassembled WGS sequence"/>
</dbReference>
<keyword evidence="3" id="KW-1185">Reference proteome</keyword>
<evidence type="ECO:0000313" key="2">
    <source>
        <dbReference type="EMBL" id="GAA1868536.1"/>
    </source>
</evidence>
<dbReference type="SUPFAM" id="SSF102588">
    <property type="entry name" value="LmbE-like"/>
    <property type="match status" value="1"/>
</dbReference>
<dbReference type="InterPro" id="IPR024078">
    <property type="entry name" value="LmbE-like_dom_sf"/>
</dbReference>
<evidence type="ECO:0000256" key="1">
    <source>
        <dbReference type="ARBA" id="ARBA00022833"/>
    </source>
</evidence>